<gene>
    <name evidence="1" type="ORF">DL238_06895</name>
</gene>
<dbReference type="EMBL" id="QRBB01000001">
    <property type="protein sequence ID" value="RDS77365.1"/>
    <property type="molecule type" value="Genomic_DNA"/>
</dbReference>
<dbReference type="Proteomes" id="UP000254101">
    <property type="component" value="Unassembled WGS sequence"/>
</dbReference>
<comment type="caution">
    <text evidence="1">The sequence shown here is derived from an EMBL/GenBank/DDBJ whole genome shotgun (WGS) entry which is preliminary data.</text>
</comment>
<evidence type="ECO:0000313" key="1">
    <source>
        <dbReference type="EMBL" id="RDS77365.1"/>
    </source>
</evidence>
<reference evidence="1 2" key="1">
    <citation type="submission" date="2018-07" db="EMBL/GenBank/DDBJ databases">
        <title>Erythrobacter nanhaiensis sp. nov., a novel member of the genus Erythrobacter isolated from the South China Sea.</title>
        <authorList>
            <person name="Chen X."/>
            <person name="Liu J."/>
        </authorList>
    </citation>
    <scope>NUCLEOTIDE SEQUENCE [LARGE SCALE GENOMIC DNA]</scope>
    <source>
        <strain evidence="1 2">S-5</strain>
    </source>
</reference>
<accession>A0A395LKV6</accession>
<protein>
    <submittedName>
        <fullName evidence="1">Uncharacterized protein</fullName>
    </submittedName>
</protein>
<dbReference type="RefSeq" id="WP_115491584.1">
    <property type="nucleotide sequence ID" value="NZ_JACHWW010000001.1"/>
</dbReference>
<evidence type="ECO:0000313" key="2">
    <source>
        <dbReference type="Proteomes" id="UP000254101"/>
    </source>
</evidence>
<dbReference type="AlphaFoldDB" id="A0A395LKV6"/>
<keyword evidence="2" id="KW-1185">Reference proteome</keyword>
<sequence length="184" mass="20147">MTGFKGLATGAIKLIAPLGIVVGYLAFTQPWVDDYPAVASLDCIFEARADQAPIRLGEYSAPLHSLRLEGDLSDPFEDTLFNFEGTARYKIDGKSITAPVRGSVFLDDSLHPKGLIMTVEDRKFARNDGLSIITLDDEGTLDYSEDLAFAFVRPEFKLSHPMAMGCSTGPPPEARELLDWLTFG</sequence>
<proteinExistence type="predicted"/>
<name>A0A395LKV6_9SPHN</name>
<organism evidence="1 2">
    <name type="scientific">Alteriqipengyuania lutimaris</name>
    <dbReference type="NCBI Taxonomy" id="1538146"/>
    <lineage>
        <taxon>Bacteria</taxon>
        <taxon>Pseudomonadati</taxon>
        <taxon>Pseudomonadota</taxon>
        <taxon>Alphaproteobacteria</taxon>
        <taxon>Sphingomonadales</taxon>
        <taxon>Erythrobacteraceae</taxon>
        <taxon>Alteriqipengyuania</taxon>
    </lineage>
</organism>
<dbReference type="OrthoDB" id="9913787at2"/>